<dbReference type="PANTHER" id="PTHR43289">
    <property type="entry name" value="MITOGEN-ACTIVATED PROTEIN KINASE KINASE KINASE 20-RELATED"/>
    <property type="match status" value="1"/>
</dbReference>
<evidence type="ECO:0000256" key="4">
    <source>
        <dbReference type="ARBA" id="ARBA00022840"/>
    </source>
</evidence>
<keyword evidence="4" id="KW-0067">ATP-binding</keyword>
<dbReference type="GO" id="GO:0005524">
    <property type="term" value="F:ATP binding"/>
    <property type="evidence" value="ECO:0007669"/>
    <property type="project" value="UniProtKB-KW"/>
</dbReference>
<dbReference type="Proteomes" id="UP000249046">
    <property type="component" value="Unassembled WGS sequence"/>
</dbReference>
<evidence type="ECO:0000256" key="2">
    <source>
        <dbReference type="ARBA" id="ARBA00022741"/>
    </source>
</evidence>
<dbReference type="PROSITE" id="PS50011">
    <property type="entry name" value="PROTEIN_KINASE_DOM"/>
    <property type="match status" value="1"/>
</dbReference>
<dbReference type="AlphaFoldDB" id="A0A2W5LWY3"/>
<dbReference type="Gene3D" id="3.30.200.20">
    <property type="entry name" value="Phosphorylase Kinase, domain 1"/>
    <property type="match status" value="1"/>
</dbReference>
<organism evidence="6 7">
    <name type="scientific">Rhodanobacter denitrificans</name>
    <dbReference type="NCBI Taxonomy" id="666685"/>
    <lineage>
        <taxon>Bacteria</taxon>
        <taxon>Pseudomonadati</taxon>
        <taxon>Pseudomonadota</taxon>
        <taxon>Gammaproteobacteria</taxon>
        <taxon>Lysobacterales</taxon>
        <taxon>Rhodanobacteraceae</taxon>
        <taxon>Rhodanobacter</taxon>
    </lineage>
</organism>
<feature type="domain" description="Protein kinase" evidence="5">
    <location>
        <begin position="79"/>
        <end position="365"/>
    </location>
</feature>
<dbReference type="Pfam" id="PF13424">
    <property type="entry name" value="TPR_12"/>
    <property type="match status" value="2"/>
</dbReference>
<reference evidence="6 7" key="1">
    <citation type="submission" date="2017-08" db="EMBL/GenBank/DDBJ databases">
        <title>Infants hospitalized years apart are colonized by the same room-sourced microbial strains.</title>
        <authorList>
            <person name="Brooks B."/>
            <person name="Olm M.R."/>
            <person name="Firek B.A."/>
            <person name="Baker R."/>
            <person name="Thomas B.C."/>
            <person name="Morowitz M.J."/>
            <person name="Banfield J.F."/>
        </authorList>
    </citation>
    <scope>NUCLEOTIDE SEQUENCE [LARGE SCALE GENOMIC DNA]</scope>
    <source>
        <strain evidence="6">S2_005_003_R2_42</strain>
    </source>
</reference>
<dbReference type="GO" id="GO:0004674">
    <property type="term" value="F:protein serine/threonine kinase activity"/>
    <property type="evidence" value="ECO:0007669"/>
    <property type="project" value="TreeGrafter"/>
</dbReference>
<keyword evidence="1" id="KW-0808">Transferase</keyword>
<keyword evidence="3" id="KW-0418">Kinase</keyword>
<sequence>MDLTIEVEAMRVLEAALAQPEAERPAWLAAQALPPAVAARVRALLGRAAPHEGFLDPPAARPLPAIAGLPAPGESVGPWRLLRELDAGGMGVVFLAERTDGAYQRQVAVKFVRTDHLLFAGERRRELIARFENERVLLARVDHPNVARILDGGSLDGLPYLVMDYVQGDSLLVHCERQRLDTRARLALFCKVCDGVQAAHRHLIVHRDLKPGNVLVGADGEPRLLDFGIARMLDAGTDAERATTGTGLLALTPAYASPEQLRLEPPTTASDVYSLGVILYELLTGTRPYRLDGLSPAEIERVVCDTAPVPLRQARAATRAADAAREARPAFAADLERIVARAMHKAPERRYGSAQALADDLRRHLAGRPVQAHPDSLGYRIGKFVGRHRLVCAAGALAAVAVLAAGAVAIWQAAEAHRAAADTAAVNAFLIDVLKTSNPYMSGEEISLSEALTTAAGKVEERFGDRADLAVGVRSALGESMRATGRLDAAEFQLQRALADAEALFGADDPRSVAALASMASLRKDQGRYEDAQRLFDEALARLERSGRTRDAIYGNVLNDVGVMHLVREDFARATPYLERAVAADADGLEPVSADQRARTLANLAQAVGARGTGDLARADALYSQAQPVLEAAYPDGSPHLAVILNNRARLAWVRGDRDTSIALQARAVAMHRRAFRGDHEMVLVPMTNLARQALALGRLDQAEAVAEEAVAMAERLYPDGRSHYRLNALAALAGTRLAQGRDAETAALLLRLQTPPDALAQAPASTRDYAAELGAQLCRDGRYAAAPCAAAAR</sequence>
<dbReference type="Pfam" id="PF00069">
    <property type="entry name" value="Pkinase"/>
    <property type="match status" value="1"/>
</dbReference>
<dbReference type="PANTHER" id="PTHR43289:SF34">
    <property type="entry name" value="SERINE_THREONINE-PROTEIN KINASE YBDM-RELATED"/>
    <property type="match status" value="1"/>
</dbReference>
<dbReference type="Gene3D" id="1.25.40.10">
    <property type="entry name" value="Tetratricopeptide repeat domain"/>
    <property type="match status" value="2"/>
</dbReference>
<evidence type="ECO:0000256" key="3">
    <source>
        <dbReference type="ARBA" id="ARBA00022777"/>
    </source>
</evidence>
<name>A0A2W5LWY3_9GAMM</name>
<accession>A0A2W5LWY3</accession>
<evidence type="ECO:0000313" key="6">
    <source>
        <dbReference type="EMBL" id="PZQ09573.1"/>
    </source>
</evidence>
<dbReference type="InterPro" id="IPR011990">
    <property type="entry name" value="TPR-like_helical_dom_sf"/>
</dbReference>
<keyword evidence="2" id="KW-0547">Nucleotide-binding</keyword>
<dbReference type="SMART" id="SM00028">
    <property type="entry name" value="TPR"/>
    <property type="match status" value="4"/>
</dbReference>
<dbReference type="InterPro" id="IPR000719">
    <property type="entry name" value="Prot_kinase_dom"/>
</dbReference>
<dbReference type="InterPro" id="IPR011009">
    <property type="entry name" value="Kinase-like_dom_sf"/>
</dbReference>
<dbReference type="InterPro" id="IPR008271">
    <property type="entry name" value="Ser/Thr_kinase_AS"/>
</dbReference>
<evidence type="ECO:0000259" key="5">
    <source>
        <dbReference type="PROSITE" id="PS50011"/>
    </source>
</evidence>
<evidence type="ECO:0000256" key="1">
    <source>
        <dbReference type="ARBA" id="ARBA00022679"/>
    </source>
</evidence>
<protein>
    <recommendedName>
        <fullName evidence="5">Protein kinase domain-containing protein</fullName>
    </recommendedName>
</protein>
<dbReference type="InterPro" id="IPR019734">
    <property type="entry name" value="TPR_rpt"/>
</dbReference>
<dbReference type="SMART" id="SM00220">
    <property type="entry name" value="S_TKc"/>
    <property type="match status" value="1"/>
</dbReference>
<dbReference type="EMBL" id="QFPO01000026">
    <property type="protein sequence ID" value="PZQ09573.1"/>
    <property type="molecule type" value="Genomic_DNA"/>
</dbReference>
<comment type="caution">
    <text evidence="6">The sequence shown here is derived from an EMBL/GenBank/DDBJ whole genome shotgun (WGS) entry which is preliminary data.</text>
</comment>
<gene>
    <name evidence="6" type="ORF">DI564_17450</name>
</gene>
<proteinExistence type="predicted"/>
<evidence type="ECO:0000313" key="7">
    <source>
        <dbReference type="Proteomes" id="UP000249046"/>
    </source>
</evidence>
<dbReference type="SUPFAM" id="SSF56112">
    <property type="entry name" value="Protein kinase-like (PK-like)"/>
    <property type="match status" value="1"/>
</dbReference>
<dbReference type="SUPFAM" id="SSF48452">
    <property type="entry name" value="TPR-like"/>
    <property type="match status" value="2"/>
</dbReference>
<dbReference type="Gene3D" id="1.10.510.10">
    <property type="entry name" value="Transferase(Phosphotransferase) domain 1"/>
    <property type="match status" value="1"/>
</dbReference>
<dbReference type="PROSITE" id="PS00108">
    <property type="entry name" value="PROTEIN_KINASE_ST"/>
    <property type="match status" value="1"/>
</dbReference>
<dbReference type="CDD" id="cd14014">
    <property type="entry name" value="STKc_PknB_like"/>
    <property type="match status" value="1"/>
</dbReference>